<dbReference type="InterPro" id="IPR000086">
    <property type="entry name" value="NUDIX_hydrolase_dom"/>
</dbReference>
<protein>
    <submittedName>
        <fullName evidence="1">Uncharacterized protein</fullName>
    </submittedName>
</protein>
<dbReference type="GO" id="GO:0006754">
    <property type="term" value="P:ATP biosynthetic process"/>
    <property type="evidence" value="ECO:0007669"/>
    <property type="project" value="TreeGrafter"/>
</dbReference>
<comment type="caution">
    <text evidence="1">The sequence shown here is derived from an EMBL/GenBank/DDBJ whole genome shotgun (WGS) entry which is preliminary data.</text>
</comment>
<dbReference type="GO" id="GO:0006167">
    <property type="term" value="P:AMP biosynthetic process"/>
    <property type="evidence" value="ECO:0007669"/>
    <property type="project" value="TreeGrafter"/>
</dbReference>
<name>A0A5M3Z0Q0_ASPTE</name>
<dbReference type="Gene3D" id="3.90.79.10">
    <property type="entry name" value="Nucleoside Triphosphate Pyrophosphohydrolase"/>
    <property type="match status" value="1"/>
</dbReference>
<proteinExistence type="predicted"/>
<dbReference type="PROSITE" id="PS51462">
    <property type="entry name" value="NUDIX"/>
    <property type="match status" value="1"/>
</dbReference>
<evidence type="ECO:0000313" key="1">
    <source>
        <dbReference type="EMBL" id="GFF16014.1"/>
    </source>
</evidence>
<dbReference type="PROSITE" id="PS00893">
    <property type="entry name" value="NUDIX_BOX"/>
    <property type="match status" value="1"/>
</dbReference>
<dbReference type="InterPro" id="IPR015797">
    <property type="entry name" value="NUDIX_hydrolase-like_dom_sf"/>
</dbReference>
<dbReference type="PANTHER" id="PTHR21340:SF0">
    <property type="entry name" value="BIS(5'-NUCLEOSYL)-TETRAPHOSPHATASE [ASYMMETRICAL]"/>
    <property type="match status" value="1"/>
</dbReference>
<dbReference type="VEuPathDB" id="FungiDB:ATEG_05137"/>
<evidence type="ECO:0000313" key="2">
    <source>
        <dbReference type="Proteomes" id="UP000452235"/>
    </source>
</evidence>
<dbReference type="InterPro" id="IPR051325">
    <property type="entry name" value="Nudix_hydrolase_domain"/>
</dbReference>
<dbReference type="InterPro" id="IPR020084">
    <property type="entry name" value="NUDIX_hydrolase_CS"/>
</dbReference>
<dbReference type="EMBL" id="BLJY01000005">
    <property type="protein sequence ID" value="GFF16014.1"/>
    <property type="molecule type" value="Genomic_DNA"/>
</dbReference>
<dbReference type="Pfam" id="PF00293">
    <property type="entry name" value="NUDIX"/>
    <property type="match status" value="1"/>
</dbReference>
<reference evidence="1 2" key="1">
    <citation type="submission" date="2020-01" db="EMBL/GenBank/DDBJ databases">
        <title>Aspergillus terreus IFO 6365 whole genome shotgun sequence.</title>
        <authorList>
            <person name="Kanamasa S."/>
            <person name="Takahashi H."/>
        </authorList>
    </citation>
    <scope>NUCLEOTIDE SEQUENCE [LARGE SCALE GENOMIC DNA]</scope>
    <source>
        <strain evidence="1 2">IFO 6365</strain>
    </source>
</reference>
<dbReference type="PANTHER" id="PTHR21340">
    <property type="entry name" value="DIADENOSINE 5,5-P1,P4-TETRAPHOSPHATE PYROPHOSPHOHYDROLASE MUTT"/>
    <property type="match status" value="1"/>
</dbReference>
<sequence length="175" mass="19235">MHTDKLLTFSDQFVISCGTISVDIPEQKVLLLHSHDRGVVVLPKGRKNRGESLESAAVRETTEETGYSCNLLPHTAPVKAPLSSHSDQSEVPSPDGPHTEPIAVQQWVYADGVRKLIFWFLGVADSTETPSVPVEDGEMFEARWHIFGEAGRELSFPEDRMLVEKAVGIVQTLGA</sequence>
<dbReference type="GO" id="GO:0004081">
    <property type="term" value="F:bis(5'-nucleosyl)-tetraphosphatase (asymmetrical) activity"/>
    <property type="evidence" value="ECO:0007669"/>
    <property type="project" value="TreeGrafter"/>
</dbReference>
<organism evidence="1 2">
    <name type="scientific">Aspergillus terreus</name>
    <dbReference type="NCBI Taxonomy" id="33178"/>
    <lineage>
        <taxon>Eukaryota</taxon>
        <taxon>Fungi</taxon>
        <taxon>Dikarya</taxon>
        <taxon>Ascomycota</taxon>
        <taxon>Pezizomycotina</taxon>
        <taxon>Eurotiomycetes</taxon>
        <taxon>Eurotiomycetidae</taxon>
        <taxon>Eurotiales</taxon>
        <taxon>Aspergillaceae</taxon>
        <taxon>Aspergillus</taxon>
        <taxon>Aspergillus subgen. Circumdati</taxon>
    </lineage>
</organism>
<keyword evidence="2" id="KW-1185">Reference proteome</keyword>
<dbReference type="SUPFAM" id="SSF55811">
    <property type="entry name" value="Nudix"/>
    <property type="match status" value="1"/>
</dbReference>
<dbReference type="AlphaFoldDB" id="A0A5M3Z0Q0"/>
<accession>A0A5M3Z0Q0</accession>
<gene>
    <name evidence="1" type="ORF">ATEIFO6365_0005020400</name>
</gene>
<dbReference type="Proteomes" id="UP000452235">
    <property type="component" value="Unassembled WGS sequence"/>
</dbReference>
<dbReference type="OrthoDB" id="10259236at2759"/>